<reference evidence="1 2" key="1">
    <citation type="journal article" date="2017" name="Nature">
        <title>The Apostasia genome and the evolution of orchids.</title>
        <authorList>
            <person name="Zhang G.Q."/>
            <person name="Liu K.W."/>
            <person name="Li Z."/>
            <person name="Lohaus R."/>
            <person name="Hsiao Y.Y."/>
            <person name="Niu S.C."/>
            <person name="Wang J.Y."/>
            <person name="Lin Y.C."/>
            <person name="Xu Q."/>
            <person name="Chen L.J."/>
            <person name="Yoshida K."/>
            <person name="Fujiwara S."/>
            <person name="Wang Z.W."/>
            <person name="Zhang Y.Q."/>
            <person name="Mitsuda N."/>
            <person name="Wang M."/>
            <person name="Liu G.H."/>
            <person name="Pecoraro L."/>
            <person name="Huang H.X."/>
            <person name="Xiao X.J."/>
            <person name="Lin M."/>
            <person name="Wu X.Y."/>
            <person name="Wu W.L."/>
            <person name="Chen Y.Y."/>
            <person name="Chang S.B."/>
            <person name="Sakamoto S."/>
            <person name="Ohme-Takagi M."/>
            <person name="Yagi M."/>
            <person name="Zeng S.J."/>
            <person name="Shen C.Y."/>
            <person name="Yeh C.M."/>
            <person name="Luo Y.B."/>
            <person name="Tsai W.C."/>
            <person name="Van de Peer Y."/>
            <person name="Liu Z.J."/>
        </authorList>
    </citation>
    <scope>NUCLEOTIDE SEQUENCE [LARGE SCALE GENOMIC DNA]</scope>
    <source>
        <strain evidence="2">cv. Shenzhen</strain>
        <tissue evidence="1">Stem</tissue>
    </source>
</reference>
<evidence type="ECO:0000313" key="2">
    <source>
        <dbReference type="Proteomes" id="UP000236161"/>
    </source>
</evidence>
<protein>
    <submittedName>
        <fullName evidence="1">GTP-binding protein</fullName>
    </submittedName>
</protein>
<dbReference type="STRING" id="1088818.A0A2I0AK98"/>
<dbReference type="Proteomes" id="UP000236161">
    <property type="component" value="Unassembled WGS sequence"/>
</dbReference>
<dbReference type="AlphaFoldDB" id="A0A2I0AK98"/>
<proteinExistence type="predicted"/>
<evidence type="ECO:0000313" key="1">
    <source>
        <dbReference type="EMBL" id="PKA55971.1"/>
    </source>
</evidence>
<gene>
    <name evidence="1" type="ORF">AXF42_Ash014643</name>
</gene>
<name>A0A2I0AK98_9ASPA</name>
<dbReference type="OrthoDB" id="391988at2759"/>
<accession>A0A2I0AK98</accession>
<keyword evidence="2" id="KW-1185">Reference proteome</keyword>
<dbReference type="EMBL" id="KZ451976">
    <property type="protein sequence ID" value="PKA55971.1"/>
    <property type="molecule type" value="Genomic_DNA"/>
</dbReference>
<sequence>MLLSGRIFEGALLLPSATAILHHRLALRQRSSNPSKSIVSFVHRRSGSAVVSSSELVKEALFVPPGVAKEEVTAGMVLPGSNIVVGPYVGDAQIKQAELDKVPTKLTGKVTMMQWEHEILDLRSNLALYGSVEFSSSTKH</sequence>
<organism evidence="1 2">
    <name type="scientific">Apostasia shenzhenica</name>
    <dbReference type="NCBI Taxonomy" id="1088818"/>
    <lineage>
        <taxon>Eukaryota</taxon>
        <taxon>Viridiplantae</taxon>
        <taxon>Streptophyta</taxon>
        <taxon>Embryophyta</taxon>
        <taxon>Tracheophyta</taxon>
        <taxon>Spermatophyta</taxon>
        <taxon>Magnoliopsida</taxon>
        <taxon>Liliopsida</taxon>
        <taxon>Asparagales</taxon>
        <taxon>Orchidaceae</taxon>
        <taxon>Apostasioideae</taxon>
        <taxon>Apostasia</taxon>
    </lineage>
</organism>